<evidence type="ECO:0000313" key="1">
    <source>
        <dbReference type="EMBL" id="MBN9643477.1"/>
    </source>
</evidence>
<protein>
    <submittedName>
        <fullName evidence="1">MarR family transcriptional regulator</fullName>
    </submittedName>
</protein>
<accession>A0A939IXA5</accession>
<sequence>MAVFALHIRYRGDTPRRAEFVSRSAEALSTLDGVGSFEHLDVENIRALVATPRAVVDTTMVLLSDGDWAVGIGHGASAETAVAKATSCLTKKAKPGTVAAAVDAAGGVGPADIVAVFMLIAQILTRRTPEGREATSFMRRGYSQIEAAEELGISKQAMSQRLQAAAWQAENAGWQLAVNLLTRLDEATASPPPR</sequence>
<comment type="caution">
    <text evidence="1">The sequence shown here is derived from an EMBL/GenBank/DDBJ whole genome shotgun (WGS) entry which is preliminary data.</text>
</comment>
<proteinExistence type="predicted"/>
<dbReference type="AlphaFoldDB" id="A0A939IXA5"/>
<gene>
    <name evidence="1" type="ORF">JZY06_02370</name>
</gene>
<reference evidence="1" key="1">
    <citation type="submission" date="2021-03" db="EMBL/GenBank/DDBJ databases">
        <authorList>
            <person name="Sun Q."/>
        </authorList>
    </citation>
    <scope>NUCLEOTIDE SEQUENCE</scope>
    <source>
        <strain evidence="1">CCM 8862</strain>
    </source>
</reference>
<keyword evidence="2" id="KW-1185">Reference proteome</keyword>
<dbReference type="Proteomes" id="UP000664332">
    <property type="component" value="Unassembled WGS sequence"/>
</dbReference>
<dbReference type="RefSeq" id="WP_207118183.1">
    <property type="nucleotide sequence ID" value="NZ_JAFLEQ010000003.1"/>
</dbReference>
<dbReference type="EMBL" id="JAFLEQ010000003">
    <property type="protein sequence ID" value="MBN9643477.1"/>
    <property type="molecule type" value="Genomic_DNA"/>
</dbReference>
<name>A0A939IXA5_9CORY</name>
<organism evidence="1 2">
    <name type="scientific">Corynebacterium mendelii</name>
    <dbReference type="NCBI Taxonomy" id="2765362"/>
    <lineage>
        <taxon>Bacteria</taxon>
        <taxon>Bacillati</taxon>
        <taxon>Actinomycetota</taxon>
        <taxon>Actinomycetes</taxon>
        <taxon>Mycobacteriales</taxon>
        <taxon>Corynebacteriaceae</taxon>
        <taxon>Corynebacterium</taxon>
    </lineage>
</organism>
<evidence type="ECO:0000313" key="2">
    <source>
        <dbReference type="Proteomes" id="UP000664332"/>
    </source>
</evidence>